<evidence type="ECO:0000313" key="1">
    <source>
        <dbReference type="EMBL" id="MDN3712781.1"/>
    </source>
</evidence>
<accession>A0ABT8D8Y8</accession>
<protein>
    <recommendedName>
        <fullName evidence="3">Head decoration protein</fullName>
    </recommendedName>
</protein>
<evidence type="ECO:0008006" key="3">
    <source>
        <dbReference type="Google" id="ProtNLM"/>
    </source>
</evidence>
<name>A0ABT8D8Y8_9RHOB</name>
<dbReference type="RefSeq" id="WP_377786691.1">
    <property type="nucleotide sequence ID" value="NZ_JBHUOC010000001.1"/>
</dbReference>
<evidence type="ECO:0000313" key="2">
    <source>
        <dbReference type="Proteomes" id="UP001243846"/>
    </source>
</evidence>
<keyword evidence="2" id="KW-1185">Reference proteome</keyword>
<gene>
    <name evidence="1" type="ORF">QWZ10_15280</name>
</gene>
<reference evidence="2" key="1">
    <citation type="journal article" date="2019" name="Int. J. Syst. Evol. Microbiol.">
        <title>The Global Catalogue of Microorganisms (GCM) 10K type strain sequencing project: providing services to taxonomists for standard genome sequencing and annotation.</title>
        <authorList>
            <consortium name="The Broad Institute Genomics Platform"/>
            <consortium name="The Broad Institute Genome Sequencing Center for Infectious Disease"/>
            <person name="Wu L."/>
            <person name="Ma J."/>
        </authorList>
    </citation>
    <scope>NUCLEOTIDE SEQUENCE [LARGE SCALE GENOMIC DNA]</scope>
    <source>
        <strain evidence="2">CECT 8482</strain>
    </source>
</reference>
<organism evidence="1 2">
    <name type="scientific">Paracoccus cavernae</name>
    <dbReference type="NCBI Taxonomy" id="1571207"/>
    <lineage>
        <taxon>Bacteria</taxon>
        <taxon>Pseudomonadati</taxon>
        <taxon>Pseudomonadota</taxon>
        <taxon>Alphaproteobacteria</taxon>
        <taxon>Rhodobacterales</taxon>
        <taxon>Paracoccaceae</taxon>
        <taxon>Paracoccus</taxon>
    </lineage>
</organism>
<dbReference type="Proteomes" id="UP001243846">
    <property type="component" value="Unassembled WGS sequence"/>
</dbReference>
<comment type="caution">
    <text evidence="1">The sequence shown here is derived from an EMBL/GenBank/DDBJ whole genome shotgun (WGS) entry which is preliminary data.</text>
</comment>
<proteinExistence type="predicted"/>
<dbReference type="EMBL" id="JAUFRC010000001">
    <property type="protein sequence ID" value="MDN3712781.1"/>
    <property type="molecule type" value="Genomic_DNA"/>
</dbReference>
<sequence>MMAAQSLSDGNSALTLNGVALGSAVADLPEGAVLANGGGAPITITLTATGQPVTAPAAGGKGYTLLREYFTMEGAPVDPAQVSLGTRLVTVLTVRPDSAEGDA</sequence>